<feature type="non-terminal residue" evidence="2">
    <location>
        <position position="143"/>
    </location>
</feature>
<keyword evidence="1" id="KW-0472">Membrane</keyword>
<proteinExistence type="predicted"/>
<feature type="transmembrane region" description="Helical" evidence="1">
    <location>
        <begin position="12"/>
        <end position="40"/>
    </location>
</feature>
<dbReference type="NCBIfam" id="TIGR02532">
    <property type="entry name" value="IV_pilin_GFxxxE"/>
    <property type="match status" value="1"/>
</dbReference>
<comment type="caution">
    <text evidence="2">The sequence shown here is derived from an EMBL/GenBank/DDBJ whole genome shotgun (WGS) entry which is preliminary data.</text>
</comment>
<sequence>MSSMSSSAPKAAGFTLIELLVVVAIIAILAVVSLALFGNVQKAARDGVRRSNIDTLAKNLETRFDYGSSLYQQLDPNDFSEGVIPKDPDGSSYNGVPQSATASFQLCAALDNHPLRSCNSPSQTCFCKSSMRGDLASIGVYNG</sequence>
<reference evidence="2 3" key="1">
    <citation type="journal article" date="2015" name="Nature">
        <title>rRNA introns, odd ribosomes, and small enigmatic genomes across a large radiation of phyla.</title>
        <authorList>
            <person name="Brown C.T."/>
            <person name="Hug L.A."/>
            <person name="Thomas B.C."/>
            <person name="Sharon I."/>
            <person name="Castelle C.J."/>
            <person name="Singh A."/>
            <person name="Wilkins M.J."/>
            <person name="Williams K.H."/>
            <person name="Banfield J.F."/>
        </authorList>
    </citation>
    <scope>NUCLEOTIDE SEQUENCE [LARGE SCALE GENOMIC DNA]</scope>
</reference>
<keyword evidence="1" id="KW-1133">Transmembrane helix</keyword>
<dbReference type="Gene3D" id="3.30.700.10">
    <property type="entry name" value="Glycoprotein, Type 4 Pilin"/>
    <property type="match status" value="1"/>
</dbReference>
<dbReference type="InterPro" id="IPR045584">
    <property type="entry name" value="Pilin-like"/>
</dbReference>
<dbReference type="PROSITE" id="PS00409">
    <property type="entry name" value="PROKAR_NTER_METHYL"/>
    <property type="match status" value="1"/>
</dbReference>
<dbReference type="Proteomes" id="UP000034601">
    <property type="component" value="Unassembled WGS sequence"/>
</dbReference>
<accession>A0A0G0WH67</accession>
<protein>
    <recommendedName>
        <fullName evidence="4">Prepilin-type N-terminal cleavage/methylation domain-containing protein</fullName>
    </recommendedName>
</protein>
<dbReference type="EMBL" id="LCAB01000003">
    <property type="protein sequence ID" value="KKR83670.1"/>
    <property type="molecule type" value="Genomic_DNA"/>
</dbReference>
<keyword evidence="1" id="KW-0812">Transmembrane</keyword>
<gene>
    <name evidence="2" type="ORF">UU29_C0003G0072</name>
</gene>
<dbReference type="AlphaFoldDB" id="A0A0G0WH67"/>
<evidence type="ECO:0000313" key="3">
    <source>
        <dbReference type="Proteomes" id="UP000034601"/>
    </source>
</evidence>
<evidence type="ECO:0008006" key="4">
    <source>
        <dbReference type="Google" id="ProtNLM"/>
    </source>
</evidence>
<name>A0A0G0WH67_9BACT</name>
<dbReference type="SUPFAM" id="SSF54523">
    <property type="entry name" value="Pili subunits"/>
    <property type="match status" value="1"/>
</dbReference>
<dbReference type="InterPro" id="IPR012902">
    <property type="entry name" value="N_methyl_site"/>
</dbReference>
<evidence type="ECO:0000313" key="2">
    <source>
        <dbReference type="EMBL" id="KKR83670.1"/>
    </source>
</evidence>
<dbReference type="Pfam" id="PF07963">
    <property type="entry name" value="N_methyl"/>
    <property type="match status" value="1"/>
</dbReference>
<organism evidence="2 3">
    <name type="scientific">Candidatus Daviesbacteria bacterium GW2011_GWA2_40_9</name>
    <dbReference type="NCBI Taxonomy" id="1618424"/>
    <lineage>
        <taxon>Bacteria</taxon>
        <taxon>Candidatus Daviesiibacteriota</taxon>
    </lineage>
</organism>
<evidence type="ECO:0000256" key="1">
    <source>
        <dbReference type="SAM" id="Phobius"/>
    </source>
</evidence>